<keyword evidence="2" id="KW-1185">Reference proteome</keyword>
<feature type="region of interest" description="Disordered" evidence="1">
    <location>
        <begin position="1"/>
        <end position="78"/>
    </location>
</feature>
<feature type="compositionally biased region" description="Polar residues" evidence="1">
    <location>
        <begin position="1"/>
        <end position="26"/>
    </location>
</feature>
<reference evidence="3" key="1">
    <citation type="submission" date="2020-01" db="EMBL/GenBank/DDBJ databases">
        <authorList>
            <consortium name="DOE Joint Genome Institute"/>
            <person name="Haridas S."/>
            <person name="Albert R."/>
            <person name="Binder M."/>
            <person name="Bloem J."/>
            <person name="Labutti K."/>
            <person name="Salamov A."/>
            <person name="Andreopoulos B."/>
            <person name="Baker S.E."/>
            <person name="Barry K."/>
            <person name="Bills G."/>
            <person name="Bluhm B.H."/>
            <person name="Cannon C."/>
            <person name="Castanera R."/>
            <person name="Culley D.E."/>
            <person name="Daum C."/>
            <person name="Ezra D."/>
            <person name="Gonzalez J.B."/>
            <person name="Henrissat B."/>
            <person name="Kuo A."/>
            <person name="Liang C."/>
            <person name="Lipzen A."/>
            <person name="Lutzoni F."/>
            <person name="Magnuson J."/>
            <person name="Mondo S."/>
            <person name="Nolan M."/>
            <person name="Ohm R."/>
            <person name="Pangilinan J."/>
            <person name="Park H.-J."/>
            <person name="Ramirez L."/>
            <person name="Alfaro M."/>
            <person name="Sun H."/>
            <person name="Tritt A."/>
            <person name="Yoshinaga Y."/>
            <person name="Zwiers L.-H."/>
            <person name="Turgeon B.G."/>
            <person name="Goodwin S.B."/>
            <person name="Spatafora J.W."/>
            <person name="Crous P.W."/>
            <person name="Grigoriev I.V."/>
        </authorList>
    </citation>
    <scope>NUCLEOTIDE SEQUENCE</scope>
    <source>
        <strain evidence="3">CBS 342.82</strain>
    </source>
</reference>
<protein>
    <submittedName>
        <fullName evidence="3">Uncharacterized protein</fullName>
    </submittedName>
</protein>
<accession>A0A6J3LRS7</accession>
<feature type="region of interest" description="Disordered" evidence="1">
    <location>
        <begin position="91"/>
        <end position="155"/>
    </location>
</feature>
<gene>
    <name evidence="3" type="ORF">K489DRAFT_413588</name>
</gene>
<evidence type="ECO:0000313" key="2">
    <source>
        <dbReference type="Proteomes" id="UP000504637"/>
    </source>
</evidence>
<organism evidence="3">
    <name type="scientific">Dissoconium aciculare CBS 342.82</name>
    <dbReference type="NCBI Taxonomy" id="1314786"/>
    <lineage>
        <taxon>Eukaryota</taxon>
        <taxon>Fungi</taxon>
        <taxon>Dikarya</taxon>
        <taxon>Ascomycota</taxon>
        <taxon>Pezizomycotina</taxon>
        <taxon>Dothideomycetes</taxon>
        <taxon>Dothideomycetidae</taxon>
        <taxon>Mycosphaerellales</taxon>
        <taxon>Dissoconiaceae</taxon>
        <taxon>Dissoconium</taxon>
    </lineage>
</organism>
<dbReference type="RefSeq" id="XP_033455541.1">
    <property type="nucleotide sequence ID" value="XM_033608060.1"/>
</dbReference>
<proteinExistence type="predicted"/>
<reference evidence="3" key="2">
    <citation type="submission" date="2020-04" db="EMBL/GenBank/DDBJ databases">
        <authorList>
            <consortium name="NCBI Genome Project"/>
        </authorList>
    </citation>
    <scope>NUCLEOTIDE SEQUENCE</scope>
    <source>
        <strain evidence="3">CBS 342.82</strain>
    </source>
</reference>
<dbReference type="Proteomes" id="UP000504637">
    <property type="component" value="Unplaced"/>
</dbReference>
<evidence type="ECO:0000313" key="3">
    <source>
        <dbReference type="RefSeq" id="XP_033455541.1"/>
    </source>
</evidence>
<evidence type="ECO:0000256" key="1">
    <source>
        <dbReference type="SAM" id="MobiDB-lite"/>
    </source>
</evidence>
<sequence length="389" mass="42712">MGSTHSRPTRQSRSTGQDESVLSAQNKPERSHSEHLPRRPSLVHIGQQTVSRPQTPAPASEQPFSLDAPSAAPIKLKLRPPVKEPDVINTWEKISAPAPATDNGWRSSSPDDYGEGSSTGEYYHGAPAAFRFSPERSKNRHSGMPLLPKAPDNADVVERRPRVEFTLSPYSTPSDAEHTETFDLQPDPQLGLSVKLIDIDASASDSLGSHPSVFSNSPQFSPTQDLHHPILSPTPDLERPSLVVRLKLPKQVNSQALAERVPRGVEISSISEHTRRAQAQFRRMAAIRHFVFGEPANEEYLSHISSAQDEQIPTEPHRLRRSSSVTVIANKENLPTPTRRAHFIPPLSEACSGEVSGRNRDSVGGGIIDDTVKIEHTAGPIRLKRSSSY</sequence>
<feature type="compositionally biased region" description="Basic and acidic residues" evidence="1">
    <location>
        <begin position="27"/>
        <end position="37"/>
    </location>
</feature>
<name>A0A6J3LRS7_9PEZI</name>
<dbReference type="AlphaFoldDB" id="A0A6J3LRS7"/>
<dbReference type="GeneID" id="54365859"/>
<feature type="compositionally biased region" description="Polar residues" evidence="1">
    <location>
        <begin position="104"/>
        <end position="120"/>
    </location>
</feature>
<reference evidence="3" key="3">
    <citation type="submission" date="2025-08" db="UniProtKB">
        <authorList>
            <consortium name="RefSeq"/>
        </authorList>
    </citation>
    <scope>IDENTIFICATION</scope>
    <source>
        <strain evidence="3">CBS 342.82</strain>
    </source>
</reference>